<dbReference type="Pfam" id="PF03167">
    <property type="entry name" value="UDG"/>
    <property type="match status" value="1"/>
</dbReference>
<keyword evidence="15" id="KW-1185">Reference proteome</keyword>
<evidence type="ECO:0000256" key="7">
    <source>
        <dbReference type="ARBA" id="ARBA00022763"/>
    </source>
</evidence>
<evidence type="ECO:0000256" key="6">
    <source>
        <dbReference type="ARBA" id="ARBA00022723"/>
    </source>
</evidence>
<dbReference type="Proteomes" id="UP001061302">
    <property type="component" value="Chromosome"/>
</dbReference>
<comment type="similarity">
    <text evidence="2">Belongs to the uracil-DNA glycosylase (UDG) superfamily. Type 4 (UDGa) family.</text>
</comment>
<evidence type="ECO:0000256" key="5">
    <source>
        <dbReference type="ARBA" id="ARBA00022485"/>
    </source>
</evidence>
<evidence type="ECO:0000256" key="2">
    <source>
        <dbReference type="ARBA" id="ARBA00006521"/>
    </source>
</evidence>
<sequence length="298" mass="31359">MSRRERVLAELGLTPLWVRPALLATAAAPEPAAPAHADVAAMPPEPEPARPPAAAAALAAALQHQPPAGAASLPKVPVPASPPVRATTGVQATLALLHEGANARVQDIARQDWATLQQTVADCTACGLCKSRKQAVFGVGNPQAPLLVVGEAPGAEEDKLGEPFVGAAGKLLDNMLAAIGERRGERVFIANVLKCRPPGNRNPQPEEVMQCAPLLARQIELIQPRLIFAVGRFAIQTLLQTDAPVGALRGKMHAVNGIPVVVGYHPAYLLRNLPDKARAWRDLLLLQDRLHALSGPPG</sequence>
<evidence type="ECO:0000313" key="14">
    <source>
        <dbReference type="EMBL" id="UXY16762.1"/>
    </source>
</evidence>
<keyword evidence="9" id="KW-0408">Iron</keyword>
<evidence type="ECO:0000256" key="11">
    <source>
        <dbReference type="ARBA" id="ARBA00023204"/>
    </source>
</evidence>
<keyword evidence="11" id="KW-0234">DNA repair</keyword>
<proteinExistence type="inferred from homology"/>
<evidence type="ECO:0000256" key="3">
    <source>
        <dbReference type="ARBA" id="ARBA00012030"/>
    </source>
</evidence>
<dbReference type="PANTHER" id="PTHR33693">
    <property type="entry name" value="TYPE-5 URACIL-DNA GLYCOSYLASE"/>
    <property type="match status" value="1"/>
</dbReference>
<dbReference type="PANTHER" id="PTHR33693:SF1">
    <property type="entry name" value="TYPE-4 URACIL-DNA GLYCOSYLASE"/>
    <property type="match status" value="1"/>
</dbReference>
<evidence type="ECO:0000259" key="13">
    <source>
        <dbReference type="SMART" id="SM00986"/>
    </source>
</evidence>
<dbReference type="SUPFAM" id="SSF52141">
    <property type="entry name" value="Uracil-DNA glycosylase-like"/>
    <property type="match status" value="1"/>
</dbReference>
<keyword evidence="6" id="KW-0479">Metal-binding</keyword>
<dbReference type="EMBL" id="CP106753">
    <property type="protein sequence ID" value="UXY16762.1"/>
    <property type="molecule type" value="Genomic_DNA"/>
</dbReference>
<evidence type="ECO:0000256" key="4">
    <source>
        <dbReference type="ARBA" id="ARBA00019403"/>
    </source>
</evidence>
<dbReference type="EC" id="3.2.2.27" evidence="3"/>
<dbReference type="InterPro" id="IPR005273">
    <property type="entry name" value="Ura-DNA_glyco_family4"/>
</dbReference>
<dbReference type="InterPro" id="IPR036895">
    <property type="entry name" value="Uracil-DNA_glycosylase-like_sf"/>
</dbReference>
<dbReference type="Gene3D" id="3.40.470.10">
    <property type="entry name" value="Uracil-DNA glycosylase-like domain"/>
    <property type="match status" value="1"/>
</dbReference>
<accession>A0ABY6DR12</accession>
<feature type="compositionally biased region" description="Low complexity" evidence="12">
    <location>
        <begin position="52"/>
        <end position="61"/>
    </location>
</feature>
<dbReference type="InterPro" id="IPR051536">
    <property type="entry name" value="UDG_Type-4/5"/>
</dbReference>
<evidence type="ECO:0000313" key="15">
    <source>
        <dbReference type="Proteomes" id="UP001061302"/>
    </source>
</evidence>
<evidence type="ECO:0000256" key="10">
    <source>
        <dbReference type="ARBA" id="ARBA00023014"/>
    </source>
</evidence>
<evidence type="ECO:0000256" key="12">
    <source>
        <dbReference type="SAM" id="MobiDB-lite"/>
    </source>
</evidence>
<dbReference type="CDD" id="cd10030">
    <property type="entry name" value="UDG-F4_TTUDGA_SPO1dp_like"/>
    <property type="match status" value="1"/>
</dbReference>
<evidence type="ECO:0000256" key="1">
    <source>
        <dbReference type="ARBA" id="ARBA00001400"/>
    </source>
</evidence>
<protein>
    <recommendedName>
        <fullName evidence="4">Type-4 uracil-DNA glycosylase</fullName>
        <ecNumber evidence="3">3.2.2.27</ecNumber>
    </recommendedName>
</protein>
<reference evidence="14" key="1">
    <citation type="submission" date="2022-10" db="EMBL/GenBank/DDBJ databases">
        <title>Chitiniphilus purpureus sp. nov., a novel chitin-degrading bacterium isolated from crawfish pond sediment.</title>
        <authorList>
            <person name="Li K."/>
        </authorList>
    </citation>
    <scope>NUCLEOTIDE SEQUENCE</scope>
    <source>
        <strain evidence="14">CD1</strain>
    </source>
</reference>
<comment type="catalytic activity">
    <reaction evidence="1">
        <text>Hydrolyzes single-stranded DNA or mismatched double-stranded DNA and polynucleotides, releasing free uracil.</text>
        <dbReference type="EC" id="3.2.2.27"/>
    </reaction>
</comment>
<evidence type="ECO:0000256" key="9">
    <source>
        <dbReference type="ARBA" id="ARBA00023004"/>
    </source>
</evidence>
<dbReference type="NCBIfam" id="TIGR00758">
    <property type="entry name" value="UDG_fam4"/>
    <property type="match status" value="1"/>
</dbReference>
<keyword evidence="7" id="KW-0227">DNA damage</keyword>
<name>A0ABY6DR12_9NEIS</name>
<keyword evidence="8" id="KW-0378">Hydrolase</keyword>
<dbReference type="InterPro" id="IPR005122">
    <property type="entry name" value="Uracil-DNA_glycosylase-like"/>
</dbReference>
<feature type="domain" description="Uracil-DNA glycosylase-like" evidence="13">
    <location>
        <begin position="137"/>
        <end position="284"/>
    </location>
</feature>
<keyword evidence="10" id="KW-0411">Iron-sulfur</keyword>
<feature type="region of interest" description="Disordered" evidence="12">
    <location>
        <begin position="34"/>
        <end position="61"/>
    </location>
</feature>
<dbReference type="SMART" id="SM00987">
    <property type="entry name" value="UreE_C"/>
    <property type="match status" value="1"/>
</dbReference>
<evidence type="ECO:0000256" key="8">
    <source>
        <dbReference type="ARBA" id="ARBA00022801"/>
    </source>
</evidence>
<organism evidence="14 15">
    <name type="scientific">Chitiniphilus purpureus</name>
    <dbReference type="NCBI Taxonomy" id="2981137"/>
    <lineage>
        <taxon>Bacteria</taxon>
        <taxon>Pseudomonadati</taxon>
        <taxon>Pseudomonadota</taxon>
        <taxon>Betaproteobacteria</taxon>
        <taxon>Neisseriales</taxon>
        <taxon>Chitinibacteraceae</taxon>
        <taxon>Chitiniphilus</taxon>
    </lineage>
</organism>
<gene>
    <name evidence="14" type="ORF">N8I74_07000</name>
</gene>
<dbReference type="SMART" id="SM00986">
    <property type="entry name" value="UDG"/>
    <property type="match status" value="1"/>
</dbReference>
<dbReference type="RefSeq" id="WP_263126152.1">
    <property type="nucleotide sequence ID" value="NZ_CP106753.1"/>
</dbReference>
<keyword evidence="5" id="KW-0004">4Fe-4S</keyword>